<dbReference type="SMART" id="SM00175">
    <property type="entry name" value="RAB"/>
    <property type="match status" value="1"/>
</dbReference>
<evidence type="ECO:0000256" key="4">
    <source>
        <dbReference type="ARBA" id="ARBA00023134"/>
    </source>
</evidence>
<dbReference type="SMART" id="SM00176">
    <property type="entry name" value="RAN"/>
    <property type="match status" value="1"/>
</dbReference>
<reference evidence="8 9" key="1">
    <citation type="submission" date="2016-11" db="EMBL/GenBank/DDBJ databases">
        <title>The macronuclear genome of Stentor coeruleus: a giant cell with tiny introns.</title>
        <authorList>
            <person name="Slabodnick M."/>
            <person name="Ruby J.G."/>
            <person name="Reiff S.B."/>
            <person name="Swart E.C."/>
            <person name="Gosai S."/>
            <person name="Prabakaran S."/>
            <person name="Witkowska E."/>
            <person name="Larue G.E."/>
            <person name="Fisher S."/>
            <person name="Freeman R.M."/>
            <person name="Gunawardena J."/>
            <person name="Chu W."/>
            <person name="Stover N.A."/>
            <person name="Gregory B.D."/>
            <person name="Nowacki M."/>
            <person name="Derisi J."/>
            <person name="Roy S.W."/>
            <person name="Marshall W.F."/>
            <person name="Sood P."/>
        </authorList>
    </citation>
    <scope>NUCLEOTIDE SEQUENCE [LARGE SCALE GENOMIC DNA]</scope>
    <source>
        <strain evidence="8">WM001</strain>
    </source>
</reference>
<dbReference type="OrthoDB" id="9989112at2759"/>
<dbReference type="NCBIfam" id="TIGR00231">
    <property type="entry name" value="small_GTP"/>
    <property type="match status" value="1"/>
</dbReference>
<keyword evidence="5" id="KW-0472">Membrane</keyword>
<gene>
    <name evidence="8" type="ORF">SteCoe_23083</name>
</gene>
<dbReference type="Proteomes" id="UP000187209">
    <property type="component" value="Unassembled WGS sequence"/>
</dbReference>
<dbReference type="AlphaFoldDB" id="A0A1R2BKP5"/>
<accession>A0A1R2BKP5</accession>
<comment type="similarity">
    <text evidence="2">Belongs to the small GTPase superfamily. Rab family.</text>
</comment>
<sequence>METEYMYKIVLIGDWGVGKTNILSQYTRGEFVLGSAGTIGVQFSTKVLQIDNVVVKVQVWDTAGQDKYRAITSTYYRGAHGALAVYDITRADTFNRLEIWLKELKEYVKDDCAIVVVGNKSDLPNLAEVKTEKAMNFAKENGYAFFETSALNASNINSAFDAAIQQIHLIQSKNFTQGNTLIKQITGKKIAVNLNEQTLVKKKGCCS</sequence>
<evidence type="ECO:0000313" key="8">
    <source>
        <dbReference type="EMBL" id="OMJ77339.1"/>
    </source>
</evidence>
<comment type="subcellular location">
    <subcellularLocation>
        <location evidence="1">Membrane</location>
        <topology evidence="1">Lipid-anchor</topology>
    </subcellularLocation>
</comment>
<dbReference type="PRINTS" id="PR00449">
    <property type="entry name" value="RASTRNSFRMNG"/>
</dbReference>
<dbReference type="PROSITE" id="PS51419">
    <property type="entry name" value="RAB"/>
    <property type="match status" value="1"/>
</dbReference>
<dbReference type="GO" id="GO:0016020">
    <property type="term" value="C:membrane"/>
    <property type="evidence" value="ECO:0007669"/>
    <property type="project" value="UniProtKB-SubCell"/>
</dbReference>
<keyword evidence="9" id="KW-1185">Reference proteome</keyword>
<evidence type="ECO:0000256" key="6">
    <source>
        <dbReference type="ARBA" id="ARBA00023288"/>
    </source>
</evidence>
<comment type="caution">
    <text evidence="8">The sequence shown here is derived from an EMBL/GenBank/DDBJ whole genome shotgun (WGS) entry which is preliminary data.</text>
</comment>
<dbReference type="GO" id="GO:0003924">
    <property type="term" value="F:GTPase activity"/>
    <property type="evidence" value="ECO:0007669"/>
    <property type="project" value="InterPro"/>
</dbReference>
<organism evidence="8 9">
    <name type="scientific">Stentor coeruleus</name>
    <dbReference type="NCBI Taxonomy" id="5963"/>
    <lineage>
        <taxon>Eukaryota</taxon>
        <taxon>Sar</taxon>
        <taxon>Alveolata</taxon>
        <taxon>Ciliophora</taxon>
        <taxon>Postciliodesmatophora</taxon>
        <taxon>Heterotrichea</taxon>
        <taxon>Heterotrichida</taxon>
        <taxon>Stentoridae</taxon>
        <taxon>Stentor</taxon>
    </lineage>
</organism>
<evidence type="ECO:0000256" key="7">
    <source>
        <dbReference type="ARBA" id="ARBA00023289"/>
    </source>
</evidence>
<dbReference type="SMART" id="SM00174">
    <property type="entry name" value="RHO"/>
    <property type="match status" value="1"/>
</dbReference>
<evidence type="ECO:0000313" key="9">
    <source>
        <dbReference type="Proteomes" id="UP000187209"/>
    </source>
</evidence>
<dbReference type="InterPro" id="IPR050209">
    <property type="entry name" value="Rab_GTPases_membrane_traffic"/>
</dbReference>
<keyword evidence="3" id="KW-0547">Nucleotide-binding</keyword>
<dbReference type="SUPFAM" id="SSF52540">
    <property type="entry name" value="P-loop containing nucleoside triphosphate hydrolases"/>
    <property type="match status" value="1"/>
</dbReference>
<dbReference type="FunFam" id="3.40.50.300:FF:000274">
    <property type="entry name" value="ras-related protein RABA5a"/>
    <property type="match status" value="1"/>
</dbReference>
<protein>
    <submittedName>
        <fullName evidence="8">Uncharacterized protein</fullName>
    </submittedName>
</protein>
<evidence type="ECO:0000256" key="3">
    <source>
        <dbReference type="ARBA" id="ARBA00022741"/>
    </source>
</evidence>
<dbReference type="PANTHER" id="PTHR47979">
    <property type="entry name" value="DRAB11-RELATED"/>
    <property type="match status" value="1"/>
</dbReference>
<dbReference type="Gene3D" id="3.40.50.300">
    <property type="entry name" value="P-loop containing nucleotide triphosphate hydrolases"/>
    <property type="match status" value="1"/>
</dbReference>
<dbReference type="Pfam" id="PF00071">
    <property type="entry name" value="Ras"/>
    <property type="match status" value="1"/>
</dbReference>
<dbReference type="PROSITE" id="PS51417">
    <property type="entry name" value="ARF"/>
    <property type="match status" value="1"/>
</dbReference>
<keyword evidence="6" id="KW-0449">Lipoprotein</keyword>
<dbReference type="GO" id="GO:0005525">
    <property type="term" value="F:GTP binding"/>
    <property type="evidence" value="ECO:0007669"/>
    <property type="project" value="UniProtKB-KW"/>
</dbReference>
<dbReference type="InterPro" id="IPR005225">
    <property type="entry name" value="Small_GTP-bd"/>
</dbReference>
<keyword evidence="4" id="KW-0342">GTP-binding</keyword>
<keyword evidence="7" id="KW-0636">Prenylation</keyword>
<evidence type="ECO:0000256" key="2">
    <source>
        <dbReference type="ARBA" id="ARBA00006270"/>
    </source>
</evidence>
<evidence type="ECO:0000256" key="5">
    <source>
        <dbReference type="ARBA" id="ARBA00023136"/>
    </source>
</evidence>
<dbReference type="SMART" id="SM00173">
    <property type="entry name" value="RAS"/>
    <property type="match status" value="1"/>
</dbReference>
<evidence type="ECO:0000256" key="1">
    <source>
        <dbReference type="ARBA" id="ARBA00004635"/>
    </source>
</evidence>
<dbReference type="EMBL" id="MPUH01000580">
    <property type="protein sequence ID" value="OMJ77339.1"/>
    <property type="molecule type" value="Genomic_DNA"/>
</dbReference>
<dbReference type="PROSITE" id="PS51421">
    <property type="entry name" value="RAS"/>
    <property type="match status" value="1"/>
</dbReference>
<proteinExistence type="inferred from homology"/>
<dbReference type="InterPro" id="IPR027417">
    <property type="entry name" value="P-loop_NTPase"/>
</dbReference>
<name>A0A1R2BKP5_9CILI</name>
<dbReference type="InterPro" id="IPR001806">
    <property type="entry name" value="Small_GTPase"/>
</dbReference>